<reference evidence="3" key="1">
    <citation type="submission" date="2023-07" db="EMBL/GenBank/DDBJ databases">
        <title>Conexibacter stalactiti sp. nov., isolated from stalactites in a lava cave and emended description of the genus Conexibacter.</title>
        <authorList>
            <person name="Lee S.D."/>
        </authorList>
    </citation>
    <scope>NUCLEOTIDE SEQUENCE [LARGE SCALE GENOMIC DNA]</scope>
    <source>
        <strain evidence="3">KCTC 39840</strain>
    </source>
</reference>
<protein>
    <submittedName>
        <fullName evidence="2">Uncharacterized protein</fullName>
    </submittedName>
</protein>
<sequence length="71" mass="7199">MLTDTLIGFGGRGSFAYSSDDPHPATSIATLIAPTIRFRILALISSSLPVRPPGSPSAMPMPDGGGGTLAD</sequence>
<dbReference type="Proteomes" id="UP001284601">
    <property type="component" value="Unassembled WGS sequence"/>
</dbReference>
<feature type="region of interest" description="Disordered" evidence="1">
    <location>
        <begin position="49"/>
        <end position="71"/>
    </location>
</feature>
<organism evidence="2 3">
    <name type="scientific">Conexibacter stalactiti</name>
    <dbReference type="NCBI Taxonomy" id="1940611"/>
    <lineage>
        <taxon>Bacteria</taxon>
        <taxon>Bacillati</taxon>
        <taxon>Actinomycetota</taxon>
        <taxon>Thermoleophilia</taxon>
        <taxon>Solirubrobacterales</taxon>
        <taxon>Conexibacteraceae</taxon>
        <taxon>Conexibacter</taxon>
    </lineage>
</organism>
<dbReference type="EMBL" id="JAWSTH010000015">
    <property type="protein sequence ID" value="MDW5594349.1"/>
    <property type="molecule type" value="Genomic_DNA"/>
</dbReference>
<evidence type="ECO:0000256" key="1">
    <source>
        <dbReference type="SAM" id="MobiDB-lite"/>
    </source>
</evidence>
<proteinExistence type="predicted"/>
<dbReference type="RefSeq" id="WP_318596620.1">
    <property type="nucleotide sequence ID" value="NZ_JAWSTH010000015.1"/>
</dbReference>
<reference evidence="2 3" key="2">
    <citation type="submission" date="2023-10" db="EMBL/GenBank/DDBJ databases">
        <authorList>
            <person name="Han X.F."/>
        </authorList>
    </citation>
    <scope>NUCLEOTIDE SEQUENCE [LARGE SCALE GENOMIC DNA]</scope>
    <source>
        <strain evidence="2 3">KCTC 39840</strain>
    </source>
</reference>
<keyword evidence="3" id="KW-1185">Reference proteome</keyword>
<accession>A0ABU4HQM9</accession>
<evidence type="ECO:0000313" key="2">
    <source>
        <dbReference type="EMBL" id="MDW5594349.1"/>
    </source>
</evidence>
<evidence type="ECO:0000313" key="3">
    <source>
        <dbReference type="Proteomes" id="UP001284601"/>
    </source>
</evidence>
<comment type="caution">
    <text evidence="2">The sequence shown here is derived from an EMBL/GenBank/DDBJ whole genome shotgun (WGS) entry which is preliminary data.</text>
</comment>
<name>A0ABU4HQM9_9ACTN</name>
<gene>
    <name evidence="2" type="ORF">R7226_08380</name>
</gene>